<dbReference type="SUPFAM" id="SSF52540">
    <property type="entry name" value="P-loop containing nucleoside triphosphate hydrolases"/>
    <property type="match status" value="1"/>
</dbReference>
<gene>
    <name evidence="2" type="ORF">ACFPGP_07580</name>
</gene>
<accession>A0ABW0BHQ7</accession>
<dbReference type="PANTHER" id="PTHR47691:SF3">
    <property type="entry name" value="HTH-TYPE TRANSCRIPTIONAL REGULATOR RV0890C-RELATED"/>
    <property type="match status" value="1"/>
</dbReference>
<dbReference type="Gene3D" id="3.40.50.300">
    <property type="entry name" value="P-loop containing nucleotide triphosphate hydrolases"/>
    <property type="match status" value="1"/>
</dbReference>
<dbReference type="Proteomes" id="UP001596087">
    <property type="component" value="Unassembled WGS sequence"/>
</dbReference>
<dbReference type="EMBL" id="JBHSKD010000007">
    <property type="protein sequence ID" value="MFC5176528.1"/>
    <property type="molecule type" value="Genomic_DNA"/>
</dbReference>
<dbReference type="InterPro" id="IPR011990">
    <property type="entry name" value="TPR-like_helical_dom_sf"/>
</dbReference>
<dbReference type="Gene3D" id="3.30.70.1230">
    <property type="entry name" value="Nucleotide cyclase"/>
    <property type="match status" value="1"/>
</dbReference>
<dbReference type="GO" id="GO:0005524">
    <property type="term" value="F:ATP binding"/>
    <property type="evidence" value="ECO:0007669"/>
    <property type="project" value="UniProtKB-KW"/>
</dbReference>
<dbReference type="PANTHER" id="PTHR47691">
    <property type="entry name" value="REGULATOR-RELATED"/>
    <property type="match status" value="1"/>
</dbReference>
<organism evidence="2 3">
    <name type="scientific">Nocardioides taihuensis</name>
    <dbReference type="NCBI Taxonomy" id="1835606"/>
    <lineage>
        <taxon>Bacteria</taxon>
        <taxon>Bacillati</taxon>
        <taxon>Actinomycetota</taxon>
        <taxon>Actinomycetes</taxon>
        <taxon>Propionibacteriales</taxon>
        <taxon>Nocardioidaceae</taxon>
        <taxon>Nocardioides</taxon>
    </lineage>
</organism>
<name>A0ABW0BHQ7_9ACTN</name>
<dbReference type="InterPro" id="IPR027417">
    <property type="entry name" value="P-loop_NTPase"/>
</dbReference>
<dbReference type="Pfam" id="PF13401">
    <property type="entry name" value="AAA_22"/>
    <property type="match status" value="1"/>
</dbReference>
<dbReference type="Pfam" id="PF00211">
    <property type="entry name" value="Guanylate_cyc"/>
    <property type="match status" value="1"/>
</dbReference>
<dbReference type="InterPro" id="IPR001054">
    <property type="entry name" value="A/G_cyclase"/>
</dbReference>
<dbReference type="SMART" id="SM00044">
    <property type="entry name" value="CYCc"/>
    <property type="match status" value="1"/>
</dbReference>
<keyword evidence="2" id="KW-0067">ATP-binding</keyword>
<evidence type="ECO:0000259" key="1">
    <source>
        <dbReference type="PROSITE" id="PS50125"/>
    </source>
</evidence>
<protein>
    <submittedName>
        <fullName evidence="2">ATP-binding protein</fullName>
    </submittedName>
</protein>
<keyword evidence="2" id="KW-0547">Nucleotide-binding</keyword>
<keyword evidence="3" id="KW-1185">Reference proteome</keyword>
<feature type="domain" description="Guanylate cyclase" evidence="1">
    <location>
        <begin position="11"/>
        <end position="124"/>
    </location>
</feature>
<dbReference type="PROSITE" id="PS50125">
    <property type="entry name" value="GUANYLATE_CYCLASE_2"/>
    <property type="match status" value="1"/>
</dbReference>
<dbReference type="Gene3D" id="1.25.40.10">
    <property type="entry name" value="Tetratricopeptide repeat domain"/>
    <property type="match status" value="1"/>
</dbReference>
<dbReference type="SUPFAM" id="SSF48452">
    <property type="entry name" value="TPR-like"/>
    <property type="match status" value="1"/>
</dbReference>
<sequence>MNADRPTGVVTLLFTDIEGSTRLLRSLTADDAVTAFALHGRVLREAISRHGGYEQRTEGDSFFAVFQQATPAVAAAVEAQRLLAAQAWPGGLPVRVRMGLHTCEPIQADGDYLGLDVHRAARIASAGHGGQVLLSEATRTVAELPDGVTVRDLGEHRLKDLDQPERIHQLRIEGLDSDFPPLNSLETPSNLPSAVTRLVGRDADLAAVEQLVRRDDVRMVTITGTGGTGKTRVAIAVAGRLGDAFRDGLVFVDLTAVTDAAQVATAVEAALDVPSTPGVPPVENLVNHLRYRAVLLVLDNFEHLTPAAGDLATLLAGAARLKAVVTSRVPLRISAEHEYPLQLLAPRDAVELFVERARATQPAFEVSAAEAQVVGKICARLDHLPLALELAAARTKFLTVEQVLAHLDSRLGLLSSGPRDVPARQQTLRATIAWSYDLLPPGAAALLRRAAVFVGGFTVDALVTVADDPEALAGIEVLLDHSLVRRDSGTGRLSLLETIREFALEQGQLTGELDETRRRHADFYAALASRIEEGRHGPDRVAWRDRLEDELANLLTALEWALEAEPPAAEPAAAIAVPLGMHWYTHGRPAEGAAWLWRVRALPDIPTRLRAQLAQRLGVLLDQQADKAGAAVVLAESVELFRQVADRTGLGRALNSLASASREVGSTARARELYEEALQIRTEIGDEEGISVTTFNLAQVAMDDGDFSTARRLFEESHEIDQGLGEDWGAAIGSLGIATAAIAQGDLAAAAPRLRSAVLFFVDADDEDHLAETLVVCADEARALGLAERSARLLGASDEMRSRIGIPLAPADEVHVERCRRAVEATLGAEAYAAATARGRAMTAAQAVTFALESPSSDGPAAARSGAS</sequence>
<reference evidence="3" key="1">
    <citation type="journal article" date="2019" name="Int. J. Syst. Evol. Microbiol.">
        <title>The Global Catalogue of Microorganisms (GCM) 10K type strain sequencing project: providing services to taxonomists for standard genome sequencing and annotation.</title>
        <authorList>
            <consortium name="The Broad Institute Genomics Platform"/>
            <consortium name="The Broad Institute Genome Sequencing Center for Infectious Disease"/>
            <person name="Wu L."/>
            <person name="Ma J."/>
        </authorList>
    </citation>
    <scope>NUCLEOTIDE SEQUENCE [LARGE SCALE GENOMIC DNA]</scope>
    <source>
        <strain evidence="3">DFY41</strain>
    </source>
</reference>
<dbReference type="SUPFAM" id="SSF55073">
    <property type="entry name" value="Nucleotide cyclase"/>
    <property type="match status" value="1"/>
</dbReference>
<dbReference type="Pfam" id="PF13374">
    <property type="entry name" value="TPR_10"/>
    <property type="match status" value="1"/>
</dbReference>
<proteinExistence type="predicted"/>
<dbReference type="CDD" id="cd07302">
    <property type="entry name" value="CHD"/>
    <property type="match status" value="1"/>
</dbReference>
<dbReference type="RefSeq" id="WP_378588916.1">
    <property type="nucleotide sequence ID" value="NZ_JBHSKD010000007.1"/>
</dbReference>
<evidence type="ECO:0000313" key="2">
    <source>
        <dbReference type="EMBL" id="MFC5176528.1"/>
    </source>
</evidence>
<evidence type="ECO:0000313" key="3">
    <source>
        <dbReference type="Proteomes" id="UP001596087"/>
    </source>
</evidence>
<dbReference type="InterPro" id="IPR049945">
    <property type="entry name" value="AAA_22"/>
</dbReference>
<dbReference type="InterPro" id="IPR029787">
    <property type="entry name" value="Nucleotide_cyclase"/>
</dbReference>
<comment type="caution">
    <text evidence="2">The sequence shown here is derived from an EMBL/GenBank/DDBJ whole genome shotgun (WGS) entry which is preliminary data.</text>
</comment>